<keyword evidence="25" id="KW-1185">Reference proteome</keyword>
<feature type="binding site" evidence="21">
    <location>
        <position position="1140"/>
    </location>
    <ligand>
        <name>[3Fe-4S] cluster</name>
        <dbReference type="ChEBI" id="CHEBI:21137"/>
    </ligand>
</feature>
<reference evidence="25" key="1">
    <citation type="journal article" date="2017" name="bioRxiv">
        <title>Comparative analysis of the genomes of Stylophora pistillata and Acropora digitifera provides evidence for extensive differences between species of corals.</title>
        <authorList>
            <person name="Voolstra C.R."/>
            <person name="Li Y."/>
            <person name="Liew Y.J."/>
            <person name="Baumgarten S."/>
            <person name="Zoccola D."/>
            <person name="Flot J.-F."/>
            <person name="Tambutte S."/>
            <person name="Allemand D."/>
            <person name="Aranda M."/>
        </authorList>
    </citation>
    <scope>NUCLEOTIDE SEQUENCE [LARGE SCALE GENOMIC DNA]</scope>
</reference>
<dbReference type="Pfam" id="PF14691">
    <property type="entry name" value="Fer4_20"/>
    <property type="match status" value="1"/>
</dbReference>
<organism evidence="24 25">
    <name type="scientific">Stylophora pistillata</name>
    <name type="common">Smooth cauliflower coral</name>
    <dbReference type="NCBI Taxonomy" id="50429"/>
    <lineage>
        <taxon>Eukaryota</taxon>
        <taxon>Metazoa</taxon>
        <taxon>Cnidaria</taxon>
        <taxon>Anthozoa</taxon>
        <taxon>Hexacorallia</taxon>
        <taxon>Scleractinia</taxon>
        <taxon>Astrocoeniina</taxon>
        <taxon>Pocilloporidae</taxon>
        <taxon>Stylophora</taxon>
    </lineage>
</organism>
<protein>
    <recommendedName>
        <fullName evidence="18">glutamate synthase (NADH)</fullName>
        <ecNumber evidence="18">1.4.1.14</ecNumber>
    </recommendedName>
</protein>
<evidence type="ECO:0000256" key="4">
    <source>
        <dbReference type="ARBA" id="ARBA00004909"/>
    </source>
</evidence>
<keyword evidence="17 21" id="KW-0003">3Fe-4S</keyword>
<dbReference type="PRINTS" id="PR00419">
    <property type="entry name" value="ADXRDTASE"/>
</dbReference>
<dbReference type="GO" id="GO:0010181">
    <property type="term" value="F:FMN binding"/>
    <property type="evidence" value="ECO:0007669"/>
    <property type="project" value="InterPro"/>
</dbReference>
<evidence type="ECO:0000256" key="18">
    <source>
        <dbReference type="ARBA" id="ARBA00024383"/>
    </source>
</evidence>
<evidence type="ECO:0000256" key="5">
    <source>
        <dbReference type="ARBA" id="ARBA00004944"/>
    </source>
</evidence>
<dbReference type="SUPFAM" id="SSF51971">
    <property type="entry name" value="Nucleotide-binding domain"/>
    <property type="match status" value="1"/>
</dbReference>
<dbReference type="InterPro" id="IPR002489">
    <property type="entry name" value="Glu_synth_asu_C"/>
</dbReference>
<evidence type="ECO:0000256" key="13">
    <source>
        <dbReference type="ARBA" id="ARBA00023002"/>
    </source>
</evidence>
<comment type="cofactor">
    <cofactor evidence="21">
        <name>[3Fe-4S] cluster</name>
        <dbReference type="ChEBI" id="CHEBI:21137"/>
    </cofactor>
    <text evidence="21">Binds 1 [3Fe-4S] cluster.</text>
</comment>
<feature type="region of interest" description="Disordered" evidence="22">
    <location>
        <begin position="1515"/>
        <end position="1584"/>
    </location>
</feature>
<name>A0A2B4SYM2_STYPI</name>
<comment type="caution">
    <text evidence="24">The sequence shown here is derived from an EMBL/GenBank/DDBJ whole genome shotgun (WGS) entry which is preliminary data.</text>
</comment>
<evidence type="ECO:0000256" key="22">
    <source>
        <dbReference type="SAM" id="MobiDB-lite"/>
    </source>
</evidence>
<evidence type="ECO:0000256" key="6">
    <source>
        <dbReference type="ARBA" id="ARBA00009716"/>
    </source>
</evidence>
<dbReference type="InterPro" id="IPR023753">
    <property type="entry name" value="FAD/NAD-binding_dom"/>
</dbReference>
<dbReference type="CDD" id="cd02808">
    <property type="entry name" value="GltS_FMN"/>
    <property type="match status" value="1"/>
</dbReference>
<dbReference type="NCBIfam" id="NF008730">
    <property type="entry name" value="PRK11750.1"/>
    <property type="match status" value="1"/>
</dbReference>
<keyword evidence="9" id="KW-0288">FMN</keyword>
<evidence type="ECO:0000313" key="25">
    <source>
        <dbReference type="Proteomes" id="UP000225706"/>
    </source>
</evidence>
<evidence type="ECO:0000256" key="10">
    <source>
        <dbReference type="ARBA" id="ARBA00022723"/>
    </source>
</evidence>
<evidence type="ECO:0000256" key="8">
    <source>
        <dbReference type="ARBA" id="ARBA00022630"/>
    </source>
</evidence>
<evidence type="ECO:0000256" key="19">
    <source>
        <dbReference type="ARBA" id="ARBA00048867"/>
    </source>
</evidence>
<evidence type="ECO:0000256" key="7">
    <source>
        <dbReference type="ARBA" id="ARBA00022605"/>
    </source>
</evidence>
<evidence type="ECO:0000256" key="20">
    <source>
        <dbReference type="PIRSR" id="PIRSR000187-1"/>
    </source>
</evidence>
<dbReference type="NCBIfam" id="TIGR01317">
    <property type="entry name" value="GOGAT_sm_gam"/>
    <property type="match status" value="1"/>
</dbReference>
<dbReference type="STRING" id="50429.A0A2B4SYM2"/>
<dbReference type="UniPathway" id="UPA00634">
    <property type="reaction ID" value="UER00690"/>
</dbReference>
<evidence type="ECO:0000256" key="12">
    <source>
        <dbReference type="ARBA" id="ARBA00022962"/>
    </source>
</evidence>
<gene>
    <name evidence="24" type="primary">glt1</name>
    <name evidence="24" type="ORF">AWC38_SpisGene1329</name>
</gene>
<dbReference type="Proteomes" id="UP000225706">
    <property type="component" value="Unassembled WGS sequence"/>
</dbReference>
<evidence type="ECO:0000256" key="21">
    <source>
        <dbReference type="PIRSR" id="PIRSR000187-2"/>
    </source>
</evidence>
<evidence type="ECO:0000256" key="14">
    <source>
        <dbReference type="ARBA" id="ARBA00023004"/>
    </source>
</evidence>
<evidence type="ECO:0000256" key="15">
    <source>
        <dbReference type="ARBA" id="ARBA00023014"/>
    </source>
</evidence>
<dbReference type="InterPro" id="IPR029055">
    <property type="entry name" value="Ntn_hydrolases_N"/>
</dbReference>
<keyword evidence="8" id="KW-0285">Flavoprotein</keyword>
<dbReference type="FunFam" id="1.10.1060.10:FF:000006">
    <property type="entry name" value="Glutamate synthase (NADPH/NADH)"/>
    <property type="match status" value="1"/>
</dbReference>
<feature type="binding site" evidence="21">
    <location>
        <position position="1146"/>
    </location>
    <ligand>
        <name>[3Fe-4S] cluster</name>
        <dbReference type="ChEBI" id="CHEBI:21137"/>
    </ligand>
</feature>
<dbReference type="UniPathway" id="UPA00045"/>
<dbReference type="Gene3D" id="2.160.20.60">
    <property type="entry name" value="Glutamate synthase, alpha subunit, C-terminal domain"/>
    <property type="match status" value="1"/>
</dbReference>
<dbReference type="InterPro" id="IPR013785">
    <property type="entry name" value="Aldolase_TIM"/>
</dbReference>
<dbReference type="Pfam" id="PF01645">
    <property type="entry name" value="Glu_synthase"/>
    <property type="match status" value="1"/>
</dbReference>
<dbReference type="Pfam" id="PF00310">
    <property type="entry name" value="GATase_2"/>
    <property type="match status" value="1"/>
</dbReference>
<evidence type="ECO:0000313" key="24">
    <source>
        <dbReference type="EMBL" id="PFX33672.1"/>
    </source>
</evidence>
<dbReference type="FunFam" id="3.60.20.10:FF:000043">
    <property type="entry name" value="Glutamate synthase 1 [NADH] chloroplastic"/>
    <property type="match status" value="1"/>
</dbReference>
<comment type="cofactor">
    <cofactor evidence="2">
        <name>FAD</name>
        <dbReference type="ChEBI" id="CHEBI:57692"/>
    </cofactor>
</comment>
<keyword evidence="13" id="KW-0560">Oxidoreductase</keyword>
<accession>A0A2B4SYM2</accession>
<dbReference type="InterPro" id="IPR028261">
    <property type="entry name" value="DPD_II"/>
</dbReference>
<comment type="similarity">
    <text evidence="6">Belongs to the glutamate synthase family.</text>
</comment>
<dbReference type="FunFam" id="2.160.20.60:FF:000001">
    <property type="entry name" value="Glutamate synthase, large subunit"/>
    <property type="match status" value="1"/>
</dbReference>
<dbReference type="Pfam" id="PF04898">
    <property type="entry name" value="Glu_syn_central"/>
    <property type="match status" value="1"/>
</dbReference>
<dbReference type="GO" id="GO:0005506">
    <property type="term" value="F:iron ion binding"/>
    <property type="evidence" value="ECO:0007669"/>
    <property type="project" value="InterPro"/>
</dbReference>
<dbReference type="Gene3D" id="3.60.20.10">
    <property type="entry name" value="Glutamine Phosphoribosylpyrophosphate, subunit 1, domain 1"/>
    <property type="match status" value="1"/>
</dbReference>
<dbReference type="Gene3D" id="3.20.20.70">
    <property type="entry name" value="Aldolase class I"/>
    <property type="match status" value="2"/>
</dbReference>
<dbReference type="Gene3D" id="1.10.1060.10">
    <property type="entry name" value="Alpha-helical ferredoxin"/>
    <property type="match status" value="1"/>
</dbReference>
<dbReference type="InterPro" id="IPR012220">
    <property type="entry name" value="Glu_synth_euk"/>
</dbReference>
<feature type="compositionally biased region" description="Polar residues" evidence="22">
    <location>
        <begin position="1566"/>
        <end position="1575"/>
    </location>
</feature>
<feature type="compositionally biased region" description="Basic and acidic residues" evidence="22">
    <location>
        <begin position="1518"/>
        <end position="1528"/>
    </location>
</feature>
<evidence type="ECO:0000256" key="1">
    <source>
        <dbReference type="ARBA" id="ARBA00001917"/>
    </source>
</evidence>
<dbReference type="Gene3D" id="3.40.50.720">
    <property type="entry name" value="NAD(P)-binding Rossmann-like Domain"/>
    <property type="match status" value="1"/>
</dbReference>
<feature type="domain" description="Glutamine amidotransferase type-2" evidence="23">
    <location>
        <begin position="24"/>
        <end position="419"/>
    </location>
</feature>
<dbReference type="InterPro" id="IPR006982">
    <property type="entry name" value="Glu_synth_centr_N"/>
</dbReference>
<dbReference type="EMBL" id="LSMT01000009">
    <property type="protein sequence ID" value="PFX33672.1"/>
    <property type="molecule type" value="Genomic_DNA"/>
</dbReference>
<dbReference type="Pfam" id="PF07992">
    <property type="entry name" value="Pyr_redox_2"/>
    <property type="match status" value="1"/>
</dbReference>
<dbReference type="InterPro" id="IPR002932">
    <property type="entry name" value="Glu_synthdom"/>
</dbReference>
<dbReference type="GO" id="GO:0051538">
    <property type="term" value="F:3 iron, 4 sulfur cluster binding"/>
    <property type="evidence" value="ECO:0007669"/>
    <property type="project" value="UniProtKB-KW"/>
</dbReference>
<keyword evidence="11" id="KW-0274">FAD</keyword>
<comment type="catalytic activity">
    <reaction evidence="19">
        <text>2 L-glutamate + NAD(+) = L-glutamine + 2-oxoglutarate + NADH + H(+)</text>
        <dbReference type="Rhea" id="RHEA:13753"/>
        <dbReference type="ChEBI" id="CHEBI:15378"/>
        <dbReference type="ChEBI" id="CHEBI:16810"/>
        <dbReference type="ChEBI" id="CHEBI:29985"/>
        <dbReference type="ChEBI" id="CHEBI:57540"/>
        <dbReference type="ChEBI" id="CHEBI:57945"/>
        <dbReference type="ChEBI" id="CHEBI:58359"/>
        <dbReference type="EC" id="1.4.1.14"/>
    </reaction>
</comment>
<comment type="pathway">
    <text evidence="4">Nitrogen metabolism.</text>
</comment>
<comment type="pathway">
    <text evidence="3">Energy metabolism; nitrogen metabolism.</text>
</comment>
<dbReference type="PANTHER" id="PTHR43100">
    <property type="entry name" value="GLUTAMATE SYNTHASE [NADPH] SMALL CHAIN"/>
    <property type="match status" value="1"/>
</dbReference>
<dbReference type="GO" id="GO:0016040">
    <property type="term" value="F:glutamate synthase (NADH) activity"/>
    <property type="evidence" value="ECO:0007669"/>
    <property type="project" value="UniProtKB-EC"/>
</dbReference>
<dbReference type="PROSITE" id="PS51278">
    <property type="entry name" value="GATASE_TYPE_2"/>
    <property type="match status" value="1"/>
</dbReference>
<dbReference type="GO" id="GO:0097054">
    <property type="term" value="P:L-glutamate biosynthetic process"/>
    <property type="evidence" value="ECO:0007669"/>
    <property type="project" value="UniProtKB-UniPathway"/>
</dbReference>
<dbReference type="SUPFAM" id="SSF46548">
    <property type="entry name" value="alpha-helical ferredoxin"/>
    <property type="match status" value="1"/>
</dbReference>
<dbReference type="PIRSF" id="PIRSF000187">
    <property type="entry name" value="GOGAT"/>
    <property type="match status" value="1"/>
</dbReference>
<dbReference type="EC" id="1.4.1.14" evidence="18"/>
<dbReference type="GO" id="GO:0016639">
    <property type="term" value="F:oxidoreductase activity, acting on the CH-NH2 group of donors, NAD or NADP as acceptor"/>
    <property type="evidence" value="ECO:0007669"/>
    <property type="project" value="InterPro"/>
</dbReference>
<dbReference type="InterPro" id="IPR006005">
    <property type="entry name" value="Glut_synth_ssu1"/>
</dbReference>
<feature type="active site" description="For GATase activity" evidence="20">
    <location>
        <position position="24"/>
    </location>
</feature>
<comment type="cofactor">
    <cofactor evidence="1">
        <name>FMN</name>
        <dbReference type="ChEBI" id="CHEBI:58210"/>
    </cofactor>
</comment>
<proteinExistence type="inferred from homology"/>
<evidence type="ECO:0000256" key="16">
    <source>
        <dbReference type="ARBA" id="ARBA00023164"/>
    </source>
</evidence>
<dbReference type="SUPFAM" id="SSF56235">
    <property type="entry name" value="N-terminal nucleophile aminohydrolases (Ntn hydrolases)"/>
    <property type="match status" value="1"/>
</dbReference>
<keyword evidence="7" id="KW-0028">Amino-acid biosynthesis</keyword>
<feature type="binding site" evidence="21">
    <location>
        <position position="1151"/>
    </location>
    <ligand>
        <name>[3Fe-4S] cluster</name>
        <dbReference type="ChEBI" id="CHEBI:21137"/>
    </ligand>
</feature>
<dbReference type="InterPro" id="IPR051394">
    <property type="entry name" value="Glutamate_Synthase"/>
</dbReference>
<dbReference type="FunFam" id="3.20.20.70:FF:000031">
    <property type="entry name" value="Glutamate synthase 1 [NADH]"/>
    <property type="match status" value="1"/>
</dbReference>
<keyword evidence="16" id="KW-0314">Glutamate biosynthesis</keyword>
<keyword evidence="10" id="KW-0479">Metal-binding</keyword>
<feature type="compositionally biased region" description="Basic and acidic residues" evidence="22">
    <location>
        <begin position="1543"/>
        <end position="1565"/>
    </location>
</feature>
<dbReference type="SUPFAM" id="SSF69336">
    <property type="entry name" value="Alpha subunit of glutamate synthase, C-terminal domain"/>
    <property type="match status" value="1"/>
</dbReference>
<dbReference type="InterPro" id="IPR009051">
    <property type="entry name" value="Helical_ferredxn"/>
</dbReference>
<dbReference type="InterPro" id="IPR036188">
    <property type="entry name" value="FAD/NAD-bd_sf"/>
</dbReference>
<keyword evidence="15 21" id="KW-0411">Iron-sulfur</keyword>
<evidence type="ECO:0000256" key="9">
    <source>
        <dbReference type="ARBA" id="ARBA00022643"/>
    </source>
</evidence>
<dbReference type="FunFam" id="3.20.20.70:FF:000017">
    <property type="entry name" value="Glutamate synthase [NADH], amyloplastic"/>
    <property type="match status" value="1"/>
</dbReference>
<dbReference type="GO" id="GO:0050660">
    <property type="term" value="F:flavin adenine dinucleotide binding"/>
    <property type="evidence" value="ECO:0007669"/>
    <property type="project" value="InterPro"/>
</dbReference>
<dbReference type="PANTHER" id="PTHR43100:SF1">
    <property type="entry name" value="GLUTAMATE SYNTHASE [NADPH] SMALL CHAIN"/>
    <property type="match status" value="1"/>
</dbReference>
<dbReference type="SUPFAM" id="SSF51395">
    <property type="entry name" value="FMN-linked oxidoreductases"/>
    <property type="match status" value="1"/>
</dbReference>
<dbReference type="CDD" id="cd00713">
    <property type="entry name" value="GltS"/>
    <property type="match status" value="1"/>
</dbReference>
<keyword evidence="14" id="KW-0408">Iron</keyword>
<dbReference type="GO" id="GO:0019676">
    <property type="term" value="P:ammonia assimilation cycle"/>
    <property type="evidence" value="ECO:0007669"/>
    <property type="project" value="UniProtKB-ARBA"/>
</dbReference>
<keyword evidence="12" id="KW-0315">Glutamine amidotransferase</keyword>
<evidence type="ECO:0000256" key="17">
    <source>
        <dbReference type="ARBA" id="ARBA00023291"/>
    </source>
</evidence>
<dbReference type="Gene3D" id="3.50.50.60">
    <property type="entry name" value="FAD/NAD(P)-binding domain"/>
    <property type="match status" value="1"/>
</dbReference>
<dbReference type="InterPro" id="IPR017932">
    <property type="entry name" value="GATase_2_dom"/>
</dbReference>
<dbReference type="InterPro" id="IPR036485">
    <property type="entry name" value="Glu_synth_asu_C_sf"/>
</dbReference>
<evidence type="ECO:0000256" key="11">
    <source>
        <dbReference type="ARBA" id="ARBA00022827"/>
    </source>
</evidence>
<feature type="region of interest" description="Disordered" evidence="22">
    <location>
        <begin position="920"/>
        <end position="940"/>
    </location>
</feature>
<sequence>MVRSKHGYPPKQGLYSPDLEKDACGVGFVAKINGERSYQVLSEALTVLERMKHRGAVGCEESCGDGAGVMTGIPHAFYEQVIQKNKLGFTLPIAGDYATGIFFIDTDPSKAKVCEDMFAGLAKECQIEVLGWRDVPYDNSMIGKTAVESQPLIRQVFVTSSLDQEIFKKQVYLLRKMATNRIGTKNRRFYVCSLSCDTIVYKGMLKPDQLQGFYLDLQCKDYWTHFALVHGRFSTNTFPSWERAHPNRYLAHNGEINTIRGNINNMNTREGTMFSKYFGSNTQKLFPVIEADLSDSGNVDNVLELLVMAGGRSLPEAIMTMVPEAWQGNGLMNKEKQDFYHWISCTMEAWDGPALFTFSDGRYIGAILDRNGLRPSRYYVTKQGFMVMASEVGVSTFPDQEIVQKGRLQPGRMLLVDTELGSVVKDHELKHRMASLRPCGELLKKNVKTLEDIHQAYYASKNLSADEVPLIQASSQNELIHGDKRLPMFGYSLEDLNILILPMVKNKKEALGSMGNDAPLSCLTMHPQLLFDYFKQLFAQVTNPPIDPIREKIVMSLACPVGPEPNLLDPDVADCPRVYLDHPILSNADVQAIKGSGLSWCKTQTIEMVYPVKAGVNGLVPSLDRICKEASQAVENGCAFIVLSDRTAGRDHVPMSSLLSLGAVHHHLIRMKQRSQVGLIVESAEVREIHHFCVLLGYGADGICPYLVFETVVNQRQQGLLDPPLSDKEIVENYMFAVKKGIAKVMAKMGISTLHSYKGAQIFEAVGLAEEVVDKCFAGTASRLSGVTFELLAQEALDKHSIAFSDRECDNVLINNKGEYHWRLGGEKHINDPRCIANLQDAVRMNSQPAYQKYSETSIEVVRSCTLRGQLKIKFAEKPLDISEVEPASEIVKRFATGAMSFGSISYETHSTLATAMNKMGGKSNTGEGGEDPVRGSDNNTRSAIRQVASGRFGVNAWYLAMAEDLQIKMAQGAKPGEGGELPGYKVSKHIAKTRKSVPGVGLISPPPHHDIYSIEDLAELIYNIKCSNPHARVSVKLVSEVGVGVIAAGVAKGHSEHIVISGHDGGTGASTWSGIKHAGLPWELGLSETHQTLVLNNLRRRVILQVDGQLRTGRDVVVGALLGADEFGFSTAPLIAMGCTMMRKCHLNTCPVGIATQDPVLRKKFAGKPEHVINFFFMLAEEVREYMAKMGFRKLSEMVGRCDFLEPANPLKEKVKLLDFSAILTLGNELNPGDHLGGSEPQNHKLEQRKDNQLIEAAKDILNGASKHLRLEVPVMNKDRAFGTTLSYHIAKKFGEKGLPDGTIHIKTQGSAGQSFGAFLSPGVTLEHEGDSNDYVGKGLAGGKIIVYPSSKRPGNFKAEENIIVGNVCFYGATAGKAFIRGIAAERFCVRNSGVTAVVEGVGDHGCEYMTGGVAVVLGDTGRNFAAGMSGGIAFVLDRKKVFTTLCNQEIVDLEPVAGADAELVRGLVREHHQLTGSLVAERLLEEWESSLKMFVKVMPRDYKRALEQFKEEEEAEKLKNENRTEENGENATGEMTNGEKTNGEKTKGEKTNGEKTNGEKMNDEMSNGVTQEESPPPVQKSAEQNLADIEEAIPNTTNDQIIIDRVLDKTRGFVKYSRSKVKYRSPKQRMKDWDEIYYNKGKSELKVQAARCMECGVPFCQSHTGCPLGNIIPRWNDLVFQDKWKDALDRLLLTNNFPEFTGRVCPAPCEGACVLGINAEPVTIKKIECTIIDYGFEQGWITPQIPAHRTGKKIAIVGSGPSGFAAAAQLNKAGHWVTVYERNDRCGGLLMYGVPPMKLSKKIVQRRLDLMAAEGVKFVNNVEIGKNMDAQQLLQENDAVLLTVGSTCPRDIPLPGRDLEGIHFALQFLETCQKRLMGNYNLPSLDATGLDVVIIGGGDTGVDCIGTSLRQHAKSITNFEVLGQPPKSRTSTNPWPLWPRVFRVEYGHEEASLKYGADPRVFSIMSKEFMGYEKGHVKGIKTVQIKWVQDATGRWIMEEIPNSEKVFPADKVIIAAGFLGPEKTLAEQFGIKKDPRSNFATEKNKYLTSAPKVYAAGDCRRGQSLIVTAISEGRQAARQIDLDLMGETSLAGPGGQIHVIQPRPSEIQSSA</sequence>
<evidence type="ECO:0000256" key="2">
    <source>
        <dbReference type="ARBA" id="ARBA00001974"/>
    </source>
</evidence>
<evidence type="ECO:0000259" key="23">
    <source>
        <dbReference type="PROSITE" id="PS51278"/>
    </source>
</evidence>
<evidence type="ECO:0000256" key="3">
    <source>
        <dbReference type="ARBA" id="ARBA00004802"/>
    </source>
</evidence>
<dbReference type="Pfam" id="PF01493">
    <property type="entry name" value="GXGXG"/>
    <property type="match status" value="1"/>
</dbReference>
<dbReference type="CDD" id="cd00982">
    <property type="entry name" value="gltB_C"/>
    <property type="match status" value="1"/>
</dbReference>
<dbReference type="OrthoDB" id="5957032at2759"/>
<comment type="pathway">
    <text evidence="5">Amino-acid biosynthesis; L-glutamate biosynthesis via GLT pathway; L-glutamate from 2-oxoglutarate and L-glutamine (NAD(+) route): step 1/1.</text>
</comment>